<feature type="non-terminal residue" evidence="1">
    <location>
        <position position="1"/>
    </location>
</feature>
<protein>
    <submittedName>
        <fullName evidence="1">Uncharacterized protein</fullName>
    </submittedName>
</protein>
<dbReference type="AlphaFoldDB" id="A0A1A7ZS25"/>
<reference evidence="1" key="2">
    <citation type="submission" date="2016-06" db="EMBL/GenBank/DDBJ databases">
        <title>The genome of a short-lived fish provides insights into sex chromosome evolution and the genetic control of aging.</title>
        <authorList>
            <person name="Reichwald K."/>
            <person name="Felder M."/>
            <person name="Petzold A."/>
            <person name="Koch P."/>
            <person name="Groth M."/>
            <person name="Platzer M."/>
        </authorList>
    </citation>
    <scope>NUCLEOTIDE SEQUENCE</scope>
    <source>
        <tissue evidence="1">Brain</tissue>
    </source>
</reference>
<proteinExistence type="predicted"/>
<name>A0A1A7ZS25_NOTFU</name>
<sequence length="31" mass="3455">EENATISLNYFFIVPCLVVKQSESTSESSEC</sequence>
<dbReference type="EMBL" id="HADY01006748">
    <property type="protein sequence ID" value="SBP45233.1"/>
    <property type="molecule type" value="Transcribed_RNA"/>
</dbReference>
<evidence type="ECO:0000313" key="1">
    <source>
        <dbReference type="EMBL" id="SBP45233.1"/>
    </source>
</evidence>
<reference evidence="1" key="1">
    <citation type="submission" date="2016-05" db="EMBL/GenBank/DDBJ databases">
        <authorList>
            <person name="Lavstsen T."/>
            <person name="Jespersen J.S."/>
        </authorList>
    </citation>
    <scope>NUCLEOTIDE SEQUENCE</scope>
    <source>
        <tissue evidence="1">Brain</tissue>
    </source>
</reference>
<accession>A0A1A7ZS25</accession>
<gene>
    <name evidence="1" type="primary">Nfu_g_1_023551</name>
</gene>
<organism evidence="1">
    <name type="scientific">Nothobranchius furzeri</name>
    <name type="common">Turquoise killifish</name>
    <dbReference type="NCBI Taxonomy" id="105023"/>
    <lineage>
        <taxon>Eukaryota</taxon>
        <taxon>Metazoa</taxon>
        <taxon>Chordata</taxon>
        <taxon>Craniata</taxon>
        <taxon>Vertebrata</taxon>
        <taxon>Euteleostomi</taxon>
        <taxon>Actinopterygii</taxon>
        <taxon>Neopterygii</taxon>
        <taxon>Teleostei</taxon>
        <taxon>Neoteleostei</taxon>
        <taxon>Acanthomorphata</taxon>
        <taxon>Ovalentaria</taxon>
        <taxon>Atherinomorphae</taxon>
        <taxon>Cyprinodontiformes</taxon>
        <taxon>Nothobranchiidae</taxon>
        <taxon>Nothobranchius</taxon>
    </lineage>
</organism>